<dbReference type="PANTHER" id="PTHR38926">
    <property type="entry name" value="F-BOX DOMAIN CONTAINING PROTEIN, EXPRESSED"/>
    <property type="match status" value="1"/>
</dbReference>
<reference evidence="1" key="1">
    <citation type="journal article" date="2014" name="Genome Announc.">
        <title>De novo whole-genome sequence and genome annotation of Lichtheimia ramosa.</title>
        <authorList>
            <person name="Linde J."/>
            <person name="Schwartze V."/>
            <person name="Binder U."/>
            <person name="Lass-Florl C."/>
            <person name="Voigt K."/>
            <person name="Horn F."/>
        </authorList>
    </citation>
    <scope>NUCLEOTIDE SEQUENCE</scope>
    <source>
        <strain evidence="1">JMRC FSU:6197</strain>
    </source>
</reference>
<name>A0A077WH83_9FUNG</name>
<evidence type="ECO:0008006" key="2">
    <source>
        <dbReference type="Google" id="ProtNLM"/>
    </source>
</evidence>
<dbReference type="OrthoDB" id="2236134at2759"/>
<organism evidence="1">
    <name type="scientific">Lichtheimia ramosa</name>
    <dbReference type="NCBI Taxonomy" id="688394"/>
    <lineage>
        <taxon>Eukaryota</taxon>
        <taxon>Fungi</taxon>
        <taxon>Fungi incertae sedis</taxon>
        <taxon>Mucoromycota</taxon>
        <taxon>Mucoromycotina</taxon>
        <taxon>Mucoromycetes</taxon>
        <taxon>Mucorales</taxon>
        <taxon>Lichtheimiaceae</taxon>
        <taxon>Lichtheimia</taxon>
    </lineage>
</organism>
<dbReference type="InterPro" id="IPR011990">
    <property type="entry name" value="TPR-like_helical_dom_sf"/>
</dbReference>
<dbReference type="InterPro" id="IPR032675">
    <property type="entry name" value="LRR_dom_sf"/>
</dbReference>
<dbReference type="EMBL" id="LK023320">
    <property type="protein sequence ID" value="CDS06494.1"/>
    <property type="molecule type" value="Genomic_DNA"/>
</dbReference>
<dbReference type="SUPFAM" id="SSF52047">
    <property type="entry name" value="RNI-like"/>
    <property type="match status" value="1"/>
</dbReference>
<dbReference type="Gene3D" id="3.80.10.10">
    <property type="entry name" value="Ribonuclease Inhibitor"/>
    <property type="match status" value="2"/>
</dbReference>
<proteinExistence type="predicted"/>
<gene>
    <name evidence="1" type="ORF">LRAMOSA09022</name>
</gene>
<protein>
    <recommendedName>
        <fullName evidence="2">F-box domain-containing protein</fullName>
    </recommendedName>
</protein>
<sequence>MTDIVNLATLFQIPRVTVQHGDSVKRIQATTNRAQQLVEALVDILDERALALSTTAQFTLALQDAHLMHTMMPMSSKGYLRAIQIYHDQGRQSSAIALCHEALVTVPRSDTAYDQLALWKDMVEQANCNVVDFISNLPLDVVTTHIVPRVLDSVLGSNTACPYLYVSRTWRERFLLHPDGLEFMMEYKKPLSLEQGHDQLIRFAPFTGSLSVGHCKGSNNNRNKLSDLFSRVNFQSLTHLELSNTFAMDRVAFLAALESVSCTLTHFELKSSLSQTRPLPIVLHDLLDTCPKLVSLVVRGIKAEMSCTSQYPEMKHLSLFRLPTESITYDAMQQVFSRFPSLVTLDVGPMPDSRILPVVHDYCPLIQQLSFGSSSSMNKSTFTYNGKGLQQLAIGFAPQSMCRQEDVVSMLLQHKYSLQSFRLAGNIATGNHEILEHTPTFMQLEELDFRYASNSCMDILLWMMHQAPNLKHIQLWHGANENQHILRAMTQLKHLRRVCIQMINMERPVLPEFIQHHVNLGIKSSLASVRIVCNGEAGDSSSLIPITRLQRLRSLEIFSHGIIPGSYKLLMSHIAKQSPSLEELKLLSTMADIDSSILEPLQSHPGLKRLMIFGSDLSQEDLLYLTSVPKLEYFETWSKISNVVLELLEKKIPIIKCESIQ</sequence>
<dbReference type="AlphaFoldDB" id="A0A077WH83"/>
<dbReference type="Gene3D" id="1.25.40.10">
    <property type="entry name" value="Tetratricopeptide repeat domain"/>
    <property type="match status" value="1"/>
</dbReference>
<accession>A0A077WH83</accession>
<evidence type="ECO:0000313" key="1">
    <source>
        <dbReference type="EMBL" id="CDS06494.1"/>
    </source>
</evidence>
<dbReference type="SUPFAM" id="SSF48452">
    <property type="entry name" value="TPR-like"/>
    <property type="match status" value="1"/>
</dbReference>
<dbReference type="PANTHER" id="PTHR38926:SF5">
    <property type="entry name" value="F-BOX AND LEUCINE-RICH REPEAT PROTEIN 6"/>
    <property type="match status" value="1"/>
</dbReference>